<reference evidence="2 3" key="1">
    <citation type="submission" date="2015-01" db="EMBL/GenBank/DDBJ databases">
        <title>Lifestyle Evolution in Cyanobacterial Symbionts of Sponges.</title>
        <authorList>
            <person name="Burgsdorf I."/>
            <person name="Slaby B.M."/>
            <person name="Handley K.M."/>
            <person name="Haber M."/>
            <person name="Blom J."/>
            <person name="Marshall C.W."/>
            <person name="Gilbert J.A."/>
            <person name="Hentschel U."/>
            <person name="Steindler L."/>
        </authorList>
    </citation>
    <scope>NUCLEOTIDE SEQUENCE [LARGE SCALE GENOMIC DNA]</scope>
    <source>
        <strain evidence="2">SP3</strain>
    </source>
</reference>
<comment type="caution">
    <text evidence="2">The sequence shown here is derived from an EMBL/GenBank/DDBJ whole genome shotgun (WGS) entry which is preliminary data.</text>
</comment>
<dbReference type="PATRIC" id="fig|1604020.3.peg.1658"/>
<dbReference type="AlphaFoldDB" id="A0A0G2J4C5"/>
<dbReference type="PANTHER" id="PTHR44366">
    <property type="entry name" value="UDP-N-ACETYLGLUCOSAMINE--PEPTIDE N-ACETYLGLUCOSAMINYLTRANSFERASE 110 KDA SUBUNIT"/>
    <property type="match status" value="1"/>
</dbReference>
<dbReference type="EMBL" id="JXQG01000057">
    <property type="protein sequence ID" value="KKZ11285.1"/>
    <property type="molecule type" value="Genomic_DNA"/>
</dbReference>
<dbReference type="GO" id="GO:0006493">
    <property type="term" value="P:protein O-linked glycosylation"/>
    <property type="evidence" value="ECO:0007669"/>
    <property type="project" value="InterPro"/>
</dbReference>
<dbReference type="Pfam" id="PF00515">
    <property type="entry name" value="TPR_1"/>
    <property type="match status" value="1"/>
</dbReference>
<dbReference type="Proteomes" id="UP000035067">
    <property type="component" value="Unassembled WGS sequence"/>
</dbReference>
<feature type="repeat" description="TPR" evidence="1">
    <location>
        <begin position="23"/>
        <end position="56"/>
    </location>
</feature>
<evidence type="ECO:0000313" key="3">
    <source>
        <dbReference type="Proteomes" id="UP000035067"/>
    </source>
</evidence>
<sequence length="112" mass="13053">MQGKTQEMILLLRKAITINPNYAEAYFNLGVSLKKQGSLQPAIDAYRQALAIKPSYPENHCNPFLIQLLPDDHESGWKGYEWRFWVKDNLQPYAYPQVERWTGSNLLLQEKI</sequence>
<dbReference type="Gene3D" id="1.25.40.10">
    <property type="entry name" value="Tetratricopeptide repeat domain"/>
    <property type="match status" value="1"/>
</dbReference>
<evidence type="ECO:0000256" key="1">
    <source>
        <dbReference type="PROSITE-ProRule" id="PRU00339"/>
    </source>
</evidence>
<dbReference type="GO" id="GO:0097363">
    <property type="term" value="F:protein O-acetylglucosaminyltransferase activity"/>
    <property type="evidence" value="ECO:0007669"/>
    <property type="project" value="TreeGrafter"/>
</dbReference>
<dbReference type="InterPro" id="IPR037919">
    <property type="entry name" value="OGT"/>
</dbReference>
<gene>
    <name evidence="2" type="ORF">TE42_08325</name>
</gene>
<keyword evidence="1" id="KW-0802">TPR repeat</keyword>
<organism evidence="2 3">
    <name type="scientific">Candidatus Synechococcus spongiarum SP3</name>
    <dbReference type="NCBI Taxonomy" id="1604020"/>
    <lineage>
        <taxon>Bacteria</taxon>
        <taxon>Bacillati</taxon>
        <taxon>Cyanobacteriota</taxon>
        <taxon>Cyanophyceae</taxon>
        <taxon>Synechococcales</taxon>
        <taxon>Synechococcaceae</taxon>
        <taxon>Synechococcus</taxon>
    </lineage>
</organism>
<dbReference type="PANTHER" id="PTHR44366:SF1">
    <property type="entry name" value="UDP-N-ACETYLGLUCOSAMINE--PEPTIDE N-ACETYLGLUCOSAMINYLTRANSFERASE 110 KDA SUBUNIT"/>
    <property type="match status" value="1"/>
</dbReference>
<protein>
    <submittedName>
        <fullName evidence="2">Uncharacterized protein</fullName>
    </submittedName>
</protein>
<dbReference type="SUPFAM" id="SSF48452">
    <property type="entry name" value="TPR-like"/>
    <property type="match status" value="1"/>
</dbReference>
<dbReference type="InterPro" id="IPR011990">
    <property type="entry name" value="TPR-like_helical_dom_sf"/>
</dbReference>
<name>A0A0G2J4C5_9SYNE</name>
<dbReference type="SMART" id="SM00028">
    <property type="entry name" value="TPR"/>
    <property type="match status" value="1"/>
</dbReference>
<accession>A0A0G2J4C5</accession>
<dbReference type="PROSITE" id="PS50293">
    <property type="entry name" value="TPR_REGION"/>
    <property type="match status" value="1"/>
</dbReference>
<proteinExistence type="predicted"/>
<dbReference type="PROSITE" id="PS50005">
    <property type="entry name" value="TPR"/>
    <property type="match status" value="1"/>
</dbReference>
<evidence type="ECO:0000313" key="2">
    <source>
        <dbReference type="EMBL" id="KKZ11285.1"/>
    </source>
</evidence>
<dbReference type="InterPro" id="IPR019734">
    <property type="entry name" value="TPR_rpt"/>
</dbReference>